<comment type="similarity">
    <text evidence="1">Belongs to the ATP-dependent DNA ligase family.</text>
</comment>
<dbReference type="CDD" id="cd07906">
    <property type="entry name" value="Adenylation_DNA_ligase_LigD_LigC"/>
    <property type="match status" value="1"/>
</dbReference>
<dbReference type="InterPro" id="IPR050191">
    <property type="entry name" value="ATP-dep_DNA_ligase"/>
</dbReference>
<proteinExistence type="inferred from homology"/>
<accession>A0AAU7J9M5</accession>
<name>A0AAU7J9M5_9HYPH</name>
<dbReference type="EMBL" id="CP157484">
    <property type="protein sequence ID" value="XBO36983.1"/>
    <property type="molecule type" value="Genomic_DNA"/>
</dbReference>
<dbReference type="GO" id="GO:0003910">
    <property type="term" value="F:DNA ligase (ATP) activity"/>
    <property type="evidence" value="ECO:0007669"/>
    <property type="project" value="InterPro"/>
</dbReference>
<dbReference type="GO" id="GO:0005524">
    <property type="term" value="F:ATP binding"/>
    <property type="evidence" value="ECO:0007669"/>
    <property type="project" value="InterPro"/>
</dbReference>
<dbReference type="Pfam" id="PF01068">
    <property type="entry name" value="DNA_ligase_A_M"/>
    <property type="match status" value="1"/>
</dbReference>
<dbReference type="Gene3D" id="3.30.1490.70">
    <property type="match status" value="1"/>
</dbReference>
<organism evidence="4">
    <name type="scientific">Alsobacter sp. KACC 23698</name>
    <dbReference type="NCBI Taxonomy" id="3149229"/>
    <lineage>
        <taxon>Bacteria</taxon>
        <taxon>Pseudomonadati</taxon>
        <taxon>Pseudomonadota</taxon>
        <taxon>Alphaproteobacteria</taxon>
        <taxon>Hyphomicrobiales</taxon>
        <taxon>Alsobacteraceae</taxon>
        <taxon>Alsobacter</taxon>
    </lineage>
</organism>
<evidence type="ECO:0000259" key="3">
    <source>
        <dbReference type="PROSITE" id="PS50160"/>
    </source>
</evidence>
<keyword evidence="2" id="KW-0436">Ligase</keyword>
<dbReference type="RefSeq" id="WP_406853805.1">
    <property type="nucleotide sequence ID" value="NZ_CP157484.1"/>
</dbReference>
<feature type="domain" description="ATP-dependent DNA ligase family profile" evidence="3">
    <location>
        <begin position="107"/>
        <end position="199"/>
    </location>
</feature>
<dbReference type="PANTHER" id="PTHR45674">
    <property type="entry name" value="DNA LIGASE 1/3 FAMILY MEMBER"/>
    <property type="match status" value="1"/>
</dbReference>
<protein>
    <recommendedName>
        <fullName evidence="3">ATP-dependent DNA ligase family profile domain-containing protein</fullName>
    </recommendedName>
</protein>
<gene>
    <name evidence="4" type="ORF">ABEG18_14685</name>
</gene>
<dbReference type="PROSITE" id="PS50160">
    <property type="entry name" value="DNA_LIGASE_A3"/>
    <property type="match status" value="1"/>
</dbReference>
<sequence length="207" mass="23186">MRWQSTPVRARRPPPAAFVPLCQPILSHKVPEGPQWQHEVKYDGYRMLARRQGDRIDLWSRHGLSWTQAFMGVATDLSHLAATSIAIDGEMILGHESGLQDFHGLRSTYRQPEAVLVAFDLLELDGSDLRSRPLVERRALLEEAVKGSSGHILFSEALDGPTGSALLRHACAMGLEGIVSKRLDAPYRAGRDPRWLKIKCPNYERQG</sequence>
<dbReference type="PANTHER" id="PTHR45674:SF4">
    <property type="entry name" value="DNA LIGASE 1"/>
    <property type="match status" value="1"/>
</dbReference>
<evidence type="ECO:0000256" key="1">
    <source>
        <dbReference type="ARBA" id="ARBA00007572"/>
    </source>
</evidence>
<dbReference type="AlphaFoldDB" id="A0AAU7J9M5"/>
<evidence type="ECO:0000313" key="4">
    <source>
        <dbReference type="EMBL" id="XBO36983.1"/>
    </source>
</evidence>
<reference evidence="4" key="1">
    <citation type="submission" date="2024-05" db="EMBL/GenBank/DDBJ databases">
        <authorList>
            <person name="Kim S."/>
            <person name="Heo J."/>
            <person name="Choi H."/>
            <person name="Choi Y."/>
            <person name="Kwon S.-W."/>
            <person name="Kim Y."/>
        </authorList>
    </citation>
    <scope>NUCLEOTIDE SEQUENCE</scope>
    <source>
        <strain evidence="4">KACC 23698</strain>
    </source>
</reference>
<dbReference type="Gene3D" id="3.30.470.30">
    <property type="entry name" value="DNA ligase/mRNA capping enzyme"/>
    <property type="match status" value="1"/>
</dbReference>
<evidence type="ECO:0000256" key="2">
    <source>
        <dbReference type="ARBA" id="ARBA00022598"/>
    </source>
</evidence>
<dbReference type="GO" id="GO:0006310">
    <property type="term" value="P:DNA recombination"/>
    <property type="evidence" value="ECO:0007669"/>
    <property type="project" value="InterPro"/>
</dbReference>
<dbReference type="SUPFAM" id="SSF56091">
    <property type="entry name" value="DNA ligase/mRNA capping enzyme, catalytic domain"/>
    <property type="match status" value="1"/>
</dbReference>
<dbReference type="InterPro" id="IPR012310">
    <property type="entry name" value="DNA_ligase_ATP-dep_cent"/>
</dbReference>
<dbReference type="GO" id="GO:0006281">
    <property type="term" value="P:DNA repair"/>
    <property type="evidence" value="ECO:0007669"/>
    <property type="project" value="InterPro"/>
</dbReference>